<evidence type="ECO:0000313" key="2">
    <source>
        <dbReference type="EMBL" id="KRM65450.1"/>
    </source>
</evidence>
<proteinExistence type="predicted"/>
<name>A0A0R2AFC6_9LACO</name>
<dbReference type="PANTHER" id="PTHR43682:SF1">
    <property type="entry name" value="LACTATE UTILIZATION PROTEIN C"/>
    <property type="match status" value="1"/>
</dbReference>
<dbReference type="PANTHER" id="PTHR43682">
    <property type="entry name" value="LACTATE UTILIZATION PROTEIN C"/>
    <property type="match status" value="1"/>
</dbReference>
<dbReference type="PATRIC" id="fig|1423718.3.peg.1479"/>
<gene>
    <name evidence="2" type="ORF">FC14_GL001418</name>
</gene>
<keyword evidence="3" id="KW-1185">Reference proteome</keyword>
<sequence length="243" mass="26754">MTNLLSQANSKENREAFLDRIAKKAGRPRHQVKAFTPLNDLPEQVLADKSGVELLTIAKENAEEVNAKVVVKKRAELEDFLKDYAQEIGAKRLLLPGVKSAKWQEYQLDHWAKATGIEQTDCWSTELSRMENEQLANQADLAVGFADYLIANTGTITVVVSPKQGRGFNFLPEHYLALVPKSGLVASTRQAVTKYEQRLAAGSLKTSAINFISGPSNSGDIEMELVVGVHGPLDCTYLVVEDL</sequence>
<dbReference type="Gene3D" id="3.40.50.10420">
    <property type="entry name" value="NagB/RpiA/CoA transferase-like"/>
    <property type="match status" value="1"/>
</dbReference>
<dbReference type="Pfam" id="PF02589">
    <property type="entry name" value="LUD_dom"/>
    <property type="match status" value="1"/>
</dbReference>
<dbReference type="InterPro" id="IPR037171">
    <property type="entry name" value="NagB/RpiA_transferase-like"/>
</dbReference>
<dbReference type="EMBL" id="AYYP01000015">
    <property type="protein sequence ID" value="KRM65450.1"/>
    <property type="molecule type" value="Genomic_DNA"/>
</dbReference>
<protein>
    <recommendedName>
        <fullName evidence="1">LUD domain-containing protein</fullName>
    </recommendedName>
</protein>
<comment type="caution">
    <text evidence="2">The sequence shown here is derived from an EMBL/GenBank/DDBJ whole genome shotgun (WGS) entry which is preliminary data.</text>
</comment>
<dbReference type="InterPro" id="IPR003741">
    <property type="entry name" value="LUD_dom"/>
</dbReference>
<dbReference type="InterPro" id="IPR024185">
    <property type="entry name" value="FTHF_cligase-like_sf"/>
</dbReference>
<dbReference type="Proteomes" id="UP000051008">
    <property type="component" value="Unassembled WGS sequence"/>
</dbReference>
<dbReference type="RefSeq" id="WP_056976261.1">
    <property type="nucleotide sequence ID" value="NZ_AYYP01000015.1"/>
</dbReference>
<evidence type="ECO:0000259" key="1">
    <source>
        <dbReference type="Pfam" id="PF02589"/>
    </source>
</evidence>
<dbReference type="AlphaFoldDB" id="A0A0R2AFC6"/>
<dbReference type="OrthoDB" id="9794157at2"/>
<feature type="domain" description="LUD" evidence="1">
    <location>
        <begin position="58"/>
        <end position="240"/>
    </location>
</feature>
<accession>A0A0R2AFC6</accession>
<dbReference type="SUPFAM" id="SSF100950">
    <property type="entry name" value="NagB/RpiA/CoA transferase-like"/>
    <property type="match status" value="1"/>
</dbReference>
<reference evidence="2 3" key="1">
    <citation type="journal article" date="2015" name="Genome Announc.">
        <title>Expanding the biotechnology potential of lactobacilli through comparative genomics of 213 strains and associated genera.</title>
        <authorList>
            <person name="Sun Z."/>
            <person name="Harris H.M."/>
            <person name="McCann A."/>
            <person name="Guo C."/>
            <person name="Argimon S."/>
            <person name="Zhang W."/>
            <person name="Yang X."/>
            <person name="Jeffery I.B."/>
            <person name="Cooney J.C."/>
            <person name="Kagawa T.F."/>
            <person name="Liu W."/>
            <person name="Song Y."/>
            <person name="Salvetti E."/>
            <person name="Wrobel A."/>
            <person name="Rasinkangas P."/>
            <person name="Parkhill J."/>
            <person name="Rea M.C."/>
            <person name="O'Sullivan O."/>
            <person name="Ritari J."/>
            <person name="Douillard F.P."/>
            <person name="Paul Ross R."/>
            <person name="Yang R."/>
            <person name="Briner A.E."/>
            <person name="Felis G.E."/>
            <person name="de Vos W.M."/>
            <person name="Barrangou R."/>
            <person name="Klaenhammer T.R."/>
            <person name="Caufield P.W."/>
            <person name="Cui Y."/>
            <person name="Zhang H."/>
            <person name="O'Toole P.W."/>
        </authorList>
    </citation>
    <scope>NUCLEOTIDE SEQUENCE [LARGE SCALE GENOMIC DNA]</scope>
    <source>
        <strain evidence="2 3">DSM 20509</strain>
    </source>
</reference>
<evidence type="ECO:0000313" key="3">
    <source>
        <dbReference type="Proteomes" id="UP000051008"/>
    </source>
</evidence>
<organism evidence="2 3">
    <name type="scientific">Ligilactobacillus agilis DSM 20509</name>
    <dbReference type="NCBI Taxonomy" id="1423718"/>
    <lineage>
        <taxon>Bacteria</taxon>
        <taxon>Bacillati</taxon>
        <taxon>Bacillota</taxon>
        <taxon>Bacilli</taxon>
        <taxon>Lactobacillales</taxon>
        <taxon>Lactobacillaceae</taxon>
        <taxon>Ligilactobacillus</taxon>
    </lineage>
</organism>